<dbReference type="AlphaFoldDB" id="A0AAE0IBW2"/>
<name>A0AAE0IBW2_9PEZI</name>
<dbReference type="GO" id="GO:0005739">
    <property type="term" value="C:mitochondrion"/>
    <property type="evidence" value="ECO:0007669"/>
    <property type="project" value="TreeGrafter"/>
</dbReference>
<proteinExistence type="inferred from homology"/>
<evidence type="ECO:0000313" key="5">
    <source>
        <dbReference type="Proteomes" id="UP001283341"/>
    </source>
</evidence>
<comment type="caution">
    <text evidence="4">The sequence shown here is derived from an EMBL/GenBank/DDBJ whole genome shotgun (WGS) entry which is preliminary data.</text>
</comment>
<keyword evidence="2" id="KW-0689">Ribosomal protein</keyword>
<dbReference type="EMBL" id="JAUEDM010000003">
    <property type="protein sequence ID" value="KAK3322094.1"/>
    <property type="molecule type" value="Genomic_DNA"/>
</dbReference>
<dbReference type="Pfam" id="PF00366">
    <property type="entry name" value="Ribosomal_S17"/>
    <property type="match status" value="1"/>
</dbReference>
<evidence type="ECO:0000256" key="3">
    <source>
        <dbReference type="ARBA" id="ARBA00023274"/>
    </source>
</evidence>
<comment type="similarity">
    <text evidence="1">Belongs to the universal ribosomal protein uS17 family.</text>
</comment>
<dbReference type="InterPro" id="IPR000266">
    <property type="entry name" value="Ribosomal_uS17"/>
</dbReference>
<keyword evidence="3" id="KW-0687">Ribonucleoprotein</keyword>
<dbReference type="GO" id="GO:0005840">
    <property type="term" value="C:ribosome"/>
    <property type="evidence" value="ECO:0007669"/>
    <property type="project" value="UniProtKB-KW"/>
</dbReference>
<evidence type="ECO:0000313" key="4">
    <source>
        <dbReference type="EMBL" id="KAK3322094.1"/>
    </source>
</evidence>
<dbReference type="PANTHER" id="PTHR10744:SF1">
    <property type="entry name" value="SMALL RIBOSOMAL SUBUNIT PROTEIN US17M"/>
    <property type="match status" value="1"/>
</dbReference>
<evidence type="ECO:0000256" key="1">
    <source>
        <dbReference type="ARBA" id="ARBA00010254"/>
    </source>
</evidence>
<evidence type="ECO:0000256" key="2">
    <source>
        <dbReference type="ARBA" id="ARBA00022980"/>
    </source>
</evidence>
<organism evidence="4 5">
    <name type="scientific">Apodospora peruviana</name>
    <dbReference type="NCBI Taxonomy" id="516989"/>
    <lineage>
        <taxon>Eukaryota</taxon>
        <taxon>Fungi</taxon>
        <taxon>Dikarya</taxon>
        <taxon>Ascomycota</taxon>
        <taxon>Pezizomycotina</taxon>
        <taxon>Sordariomycetes</taxon>
        <taxon>Sordariomycetidae</taxon>
        <taxon>Sordariales</taxon>
        <taxon>Lasiosphaeriaceae</taxon>
        <taxon>Apodospora</taxon>
    </lineage>
</organism>
<sequence>MASLVDNALAKTFKSFRELHGVVVTAGLMSKTVKVRVGGTKWNSFLKKDFKLHKTYLVHDPNDSLRAGDVVAITPGWRTSKSKRHVVKRIIAPAKIPIEERPPIPSEEERWAEMLVQKTAKKERKDLRRQTDMIKAKLEHHESLARKLQKQIVAFAKLHGGRGVKTPVDL</sequence>
<dbReference type="GO" id="GO:0006412">
    <property type="term" value="P:translation"/>
    <property type="evidence" value="ECO:0007669"/>
    <property type="project" value="InterPro"/>
</dbReference>
<dbReference type="PANTHER" id="PTHR10744">
    <property type="entry name" value="40S RIBOSOMAL PROTEIN S11 FAMILY MEMBER"/>
    <property type="match status" value="1"/>
</dbReference>
<dbReference type="GO" id="GO:1990904">
    <property type="term" value="C:ribonucleoprotein complex"/>
    <property type="evidence" value="ECO:0007669"/>
    <property type="project" value="UniProtKB-KW"/>
</dbReference>
<dbReference type="Proteomes" id="UP001283341">
    <property type="component" value="Unassembled WGS sequence"/>
</dbReference>
<dbReference type="CDD" id="cd00364">
    <property type="entry name" value="Ribosomal_uS17"/>
    <property type="match status" value="1"/>
</dbReference>
<evidence type="ECO:0008006" key="6">
    <source>
        <dbReference type="Google" id="ProtNLM"/>
    </source>
</evidence>
<dbReference type="Gene3D" id="2.40.50.140">
    <property type="entry name" value="Nucleic acid-binding proteins"/>
    <property type="match status" value="1"/>
</dbReference>
<dbReference type="InterPro" id="IPR012340">
    <property type="entry name" value="NA-bd_OB-fold"/>
</dbReference>
<protein>
    <recommendedName>
        <fullName evidence="6">Ribosomal protein S17</fullName>
    </recommendedName>
</protein>
<gene>
    <name evidence="4" type="ORF">B0H66DRAFT_188922</name>
</gene>
<dbReference type="SUPFAM" id="SSF50249">
    <property type="entry name" value="Nucleic acid-binding proteins"/>
    <property type="match status" value="1"/>
</dbReference>
<keyword evidence="5" id="KW-1185">Reference proteome</keyword>
<dbReference type="GO" id="GO:0003735">
    <property type="term" value="F:structural constituent of ribosome"/>
    <property type="evidence" value="ECO:0007669"/>
    <property type="project" value="InterPro"/>
</dbReference>
<reference evidence="4" key="1">
    <citation type="journal article" date="2023" name="Mol. Phylogenet. Evol.">
        <title>Genome-scale phylogeny and comparative genomics of the fungal order Sordariales.</title>
        <authorList>
            <person name="Hensen N."/>
            <person name="Bonometti L."/>
            <person name="Westerberg I."/>
            <person name="Brannstrom I.O."/>
            <person name="Guillou S."/>
            <person name="Cros-Aarteil S."/>
            <person name="Calhoun S."/>
            <person name="Haridas S."/>
            <person name="Kuo A."/>
            <person name="Mondo S."/>
            <person name="Pangilinan J."/>
            <person name="Riley R."/>
            <person name="LaButti K."/>
            <person name="Andreopoulos B."/>
            <person name="Lipzen A."/>
            <person name="Chen C."/>
            <person name="Yan M."/>
            <person name="Daum C."/>
            <person name="Ng V."/>
            <person name="Clum A."/>
            <person name="Steindorff A."/>
            <person name="Ohm R.A."/>
            <person name="Martin F."/>
            <person name="Silar P."/>
            <person name="Natvig D.O."/>
            <person name="Lalanne C."/>
            <person name="Gautier V."/>
            <person name="Ament-Velasquez S.L."/>
            <person name="Kruys A."/>
            <person name="Hutchinson M.I."/>
            <person name="Powell A.J."/>
            <person name="Barry K."/>
            <person name="Miller A.N."/>
            <person name="Grigoriev I.V."/>
            <person name="Debuchy R."/>
            <person name="Gladieux P."/>
            <person name="Hiltunen Thoren M."/>
            <person name="Johannesson H."/>
        </authorList>
    </citation>
    <scope>NUCLEOTIDE SEQUENCE</scope>
    <source>
        <strain evidence="4">CBS 118394</strain>
    </source>
</reference>
<reference evidence="4" key="2">
    <citation type="submission" date="2023-06" db="EMBL/GenBank/DDBJ databases">
        <authorList>
            <consortium name="Lawrence Berkeley National Laboratory"/>
            <person name="Haridas S."/>
            <person name="Hensen N."/>
            <person name="Bonometti L."/>
            <person name="Westerberg I."/>
            <person name="Brannstrom I.O."/>
            <person name="Guillou S."/>
            <person name="Cros-Aarteil S."/>
            <person name="Calhoun S."/>
            <person name="Kuo A."/>
            <person name="Mondo S."/>
            <person name="Pangilinan J."/>
            <person name="Riley R."/>
            <person name="Labutti K."/>
            <person name="Andreopoulos B."/>
            <person name="Lipzen A."/>
            <person name="Chen C."/>
            <person name="Yanf M."/>
            <person name="Daum C."/>
            <person name="Ng V."/>
            <person name="Clum A."/>
            <person name="Steindorff A."/>
            <person name="Ohm R."/>
            <person name="Martin F."/>
            <person name="Silar P."/>
            <person name="Natvig D."/>
            <person name="Lalanne C."/>
            <person name="Gautier V."/>
            <person name="Ament-Velasquez S.L."/>
            <person name="Kruys A."/>
            <person name="Hutchinson M.I."/>
            <person name="Powell A.J."/>
            <person name="Barry K."/>
            <person name="Miller A.N."/>
            <person name="Grigoriev I.V."/>
            <person name="Debuchy R."/>
            <person name="Gladieux P."/>
            <person name="Thoren M.H."/>
            <person name="Johannesson H."/>
        </authorList>
    </citation>
    <scope>NUCLEOTIDE SEQUENCE</scope>
    <source>
        <strain evidence="4">CBS 118394</strain>
    </source>
</reference>
<accession>A0AAE0IBW2</accession>